<comment type="caution">
    <text evidence="1">The sequence shown here is derived from an EMBL/GenBank/DDBJ whole genome shotgun (WGS) entry which is preliminary data.</text>
</comment>
<name>A0ABW7WFD1_9NOCA</name>
<dbReference type="RefSeq" id="WP_366354817.1">
    <property type="nucleotide sequence ID" value="NZ_JBFBIG010000119.1"/>
</dbReference>
<reference evidence="1 2" key="1">
    <citation type="submission" date="2024-10" db="EMBL/GenBank/DDBJ databases">
        <title>The Natural Products Discovery Center: Release of the First 8490 Sequenced Strains for Exploring Actinobacteria Biosynthetic Diversity.</title>
        <authorList>
            <person name="Kalkreuter E."/>
            <person name="Kautsar S.A."/>
            <person name="Yang D."/>
            <person name="Bader C.D."/>
            <person name="Teijaro C.N."/>
            <person name="Fluegel L."/>
            <person name="Davis C.M."/>
            <person name="Simpson J.R."/>
            <person name="Lauterbach L."/>
            <person name="Steele A.D."/>
            <person name="Gui C."/>
            <person name="Meng S."/>
            <person name="Li G."/>
            <person name="Viehrig K."/>
            <person name="Ye F."/>
            <person name="Su P."/>
            <person name="Kiefer A.F."/>
            <person name="Nichols A."/>
            <person name="Cepeda A.J."/>
            <person name="Yan W."/>
            <person name="Fan B."/>
            <person name="Jiang Y."/>
            <person name="Adhikari A."/>
            <person name="Zheng C.-J."/>
            <person name="Schuster L."/>
            <person name="Cowan T.M."/>
            <person name="Smanski M.J."/>
            <person name="Chevrette M.G."/>
            <person name="De Carvalho L.P.S."/>
            <person name="Shen B."/>
        </authorList>
    </citation>
    <scope>NUCLEOTIDE SEQUENCE [LARGE SCALE GENOMIC DNA]</scope>
    <source>
        <strain evidence="1 2">NPDC019626</strain>
    </source>
</reference>
<dbReference type="Proteomes" id="UP001611450">
    <property type="component" value="Unassembled WGS sequence"/>
</dbReference>
<dbReference type="EMBL" id="JBIRXV010000002">
    <property type="protein sequence ID" value="MFI2321688.1"/>
    <property type="molecule type" value="Genomic_DNA"/>
</dbReference>
<proteinExistence type="predicted"/>
<protein>
    <recommendedName>
        <fullName evidence="3">ACT domain-containing protein</fullName>
    </recommendedName>
</protein>
<evidence type="ECO:0008006" key="3">
    <source>
        <dbReference type="Google" id="ProtNLM"/>
    </source>
</evidence>
<gene>
    <name evidence="1" type="ORF">ACH47G_14475</name>
</gene>
<dbReference type="SUPFAM" id="SSF55021">
    <property type="entry name" value="ACT-like"/>
    <property type="match status" value="1"/>
</dbReference>
<evidence type="ECO:0000313" key="1">
    <source>
        <dbReference type="EMBL" id="MFI2321688.1"/>
    </source>
</evidence>
<dbReference type="Gene3D" id="3.30.70.260">
    <property type="match status" value="1"/>
</dbReference>
<organism evidence="1 2">
    <name type="scientific">Nocardia beijingensis</name>
    <dbReference type="NCBI Taxonomy" id="95162"/>
    <lineage>
        <taxon>Bacteria</taxon>
        <taxon>Bacillati</taxon>
        <taxon>Actinomycetota</taxon>
        <taxon>Actinomycetes</taxon>
        <taxon>Mycobacteriales</taxon>
        <taxon>Nocardiaceae</taxon>
        <taxon>Nocardia</taxon>
    </lineage>
</organism>
<sequence>MSTRMLDLLVDDPSGALVRLALVTRRFGGAVRELTVTTDPATGTTRMRVLLGGDDATTARIADRLAGLVGVRAIMR</sequence>
<accession>A0ABW7WFD1</accession>
<evidence type="ECO:0000313" key="2">
    <source>
        <dbReference type="Proteomes" id="UP001611450"/>
    </source>
</evidence>
<keyword evidence="2" id="KW-1185">Reference proteome</keyword>
<dbReference type="InterPro" id="IPR045865">
    <property type="entry name" value="ACT-like_dom_sf"/>
</dbReference>